<comment type="caution">
    <text evidence="2">The sequence shown here is derived from an EMBL/GenBank/DDBJ whole genome shotgun (WGS) entry which is preliminary data.</text>
</comment>
<feature type="compositionally biased region" description="Low complexity" evidence="1">
    <location>
        <begin position="413"/>
        <end position="425"/>
    </location>
</feature>
<protein>
    <submittedName>
        <fullName evidence="2">Uncharacterized protein</fullName>
    </submittedName>
</protein>
<name>A0A918BJ03_9ACTN</name>
<dbReference type="RefSeq" id="WP_189557058.1">
    <property type="nucleotide sequence ID" value="NZ_BMTU01000003.1"/>
</dbReference>
<feature type="region of interest" description="Disordered" evidence="1">
    <location>
        <begin position="1"/>
        <end position="48"/>
    </location>
</feature>
<feature type="region of interest" description="Disordered" evidence="1">
    <location>
        <begin position="247"/>
        <end position="453"/>
    </location>
</feature>
<gene>
    <name evidence="2" type="ORF">GCM10010280_17110</name>
</gene>
<feature type="compositionally biased region" description="Low complexity" evidence="1">
    <location>
        <begin position="181"/>
        <end position="205"/>
    </location>
</feature>
<feature type="region of interest" description="Disordered" evidence="1">
    <location>
        <begin position="63"/>
        <end position="127"/>
    </location>
</feature>
<evidence type="ECO:0000313" key="2">
    <source>
        <dbReference type="EMBL" id="GGQ71545.1"/>
    </source>
</evidence>
<reference evidence="2" key="1">
    <citation type="journal article" date="2014" name="Int. J. Syst. Evol. Microbiol.">
        <title>Complete genome sequence of Corynebacterium casei LMG S-19264T (=DSM 44701T), isolated from a smear-ripened cheese.</title>
        <authorList>
            <consortium name="US DOE Joint Genome Institute (JGI-PGF)"/>
            <person name="Walter F."/>
            <person name="Albersmeier A."/>
            <person name="Kalinowski J."/>
            <person name="Ruckert C."/>
        </authorList>
    </citation>
    <scope>NUCLEOTIDE SEQUENCE</scope>
    <source>
        <strain evidence="2">JCM 4403</strain>
    </source>
</reference>
<reference evidence="2" key="2">
    <citation type="submission" date="2020-09" db="EMBL/GenBank/DDBJ databases">
        <authorList>
            <person name="Sun Q."/>
            <person name="Ohkuma M."/>
        </authorList>
    </citation>
    <scope>NUCLEOTIDE SEQUENCE</scope>
    <source>
        <strain evidence="2">JCM 4403</strain>
    </source>
</reference>
<feature type="region of interest" description="Disordered" evidence="1">
    <location>
        <begin position="180"/>
        <end position="221"/>
    </location>
</feature>
<dbReference type="AlphaFoldDB" id="A0A918BJ03"/>
<evidence type="ECO:0000313" key="3">
    <source>
        <dbReference type="Proteomes" id="UP000656732"/>
    </source>
</evidence>
<feature type="compositionally biased region" description="Pro residues" evidence="1">
    <location>
        <begin position="378"/>
        <end position="390"/>
    </location>
</feature>
<feature type="compositionally biased region" description="Low complexity" evidence="1">
    <location>
        <begin position="434"/>
        <end position="453"/>
    </location>
</feature>
<organism evidence="2 3">
    <name type="scientific">Streptomyces pilosus</name>
    <dbReference type="NCBI Taxonomy" id="28893"/>
    <lineage>
        <taxon>Bacteria</taxon>
        <taxon>Bacillati</taxon>
        <taxon>Actinomycetota</taxon>
        <taxon>Actinomycetes</taxon>
        <taxon>Kitasatosporales</taxon>
        <taxon>Streptomycetaceae</taxon>
        <taxon>Streptomyces</taxon>
    </lineage>
</organism>
<feature type="compositionally biased region" description="Pro residues" evidence="1">
    <location>
        <begin position="90"/>
        <end position="112"/>
    </location>
</feature>
<sequence length="453" mass="47195">MADATPAPRRRNRLTRESPEAGLARELISTEYRRRNERRRRAEGPALATRAWRALRDMWRDLTGRSRGVPPSYGADTGFPDGAAQEVRPVPGPPGPGPGPVPGPPAGPPPPPREGRDRALEGIVERIDRLPQERREAFEDAVLHLLRTDRKWRRAYDEDPAGMPWAARCANHAYEREVLREAPGAAGPGPARRGEAPSRGSADPDAGPPLPDGDAPWTVAEAFDRAGSRIRAADAEQFAAFRERFVRPAAGARETPEPSSPDAVLRGPGGNEAVYDGHAFTTVEEASRAAGPAPAEPLSRPVSPAPSPPSPPPSPLSRPADAVSPPSSPVSRPVDAVSPPSSPVSRPVDAVSPPSSPVSRPVDAVSPPSSPVSSPAGPVSPPSGPVPVPVRPVGSASPAAESAAPSLLGPEGLRAARLPAATTTPSPDARNAGSRPSPAAVKPAAAPVRNRLK</sequence>
<proteinExistence type="predicted"/>
<feature type="compositionally biased region" description="Basic and acidic residues" evidence="1">
    <location>
        <begin position="113"/>
        <end position="127"/>
    </location>
</feature>
<evidence type="ECO:0000256" key="1">
    <source>
        <dbReference type="SAM" id="MobiDB-lite"/>
    </source>
</evidence>
<dbReference type="Proteomes" id="UP000656732">
    <property type="component" value="Unassembled WGS sequence"/>
</dbReference>
<feature type="compositionally biased region" description="Low complexity" evidence="1">
    <location>
        <begin position="391"/>
        <end position="406"/>
    </location>
</feature>
<keyword evidence="3" id="KW-1185">Reference proteome</keyword>
<feature type="compositionally biased region" description="Low complexity" evidence="1">
    <location>
        <begin position="317"/>
        <end position="377"/>
    </location>
</feature>
<dbReference type="EMBL" id="BMTU01000003">
    <property type="protein sequence ID" value="GGQ71545.1"/>
    <property type="molecule type" value="Genomic_DNA"/>
</dbReference>
<feature type="compositionally biased region" description="Pro residues" evidence="1">
    <location>
        <begin position="303"/>
        <end position="316"/>
    </location>
</feature>
<accession>A0A918BJ03</accession>